<organism evidence="1 2">
    <name type="scientific">Pangasianodon gigas</name>
    <name type="common">Mekong giant catfish</name>
    <name type="synonym">Pangasius gigas</name>
    <dbReference type="NCBI Taxonomy" id="30993"/>
    <lineage>
        <taxon>Eukaryota</taxon>
        <taxon>Metazoa</taxon>
        <taxon>Chordata</taxon>
        <taxon>Craniata</taxon>
        <taxon>Vertebrata</taxon>
        <taxon>Euteleostomi</taxon>
        <taxon>Actinopterygii</taxon>
        <taxon>Neopterygii</taxon>
        <taxon>Teleostei</taxon>
        <taxon>Ostariophysi</taxon>
        <taxon>Siluriformes</taxon>
        <taxon>Pangasiidae</taxon>
        <taxon>Pangasianodon</taxon>
    </lineage>
</organism>
<sequence>MGILTSYSCVLSLLFWGNLMLGESSVHAAEPSGDEELKPPAFKENSYFPSLSLSASFSEELEVTDHCLVLLHDFGQRYASLASCLVSNARPVKVCQNCYSGYNSFQEIYTSISNETGPGNVSCQSILLSSDRLMLLSNLYSGIQDIWHSSECQYCLTNDQKSVSNTTLYFFDRHNQSLTCFEKYQQGNQSELCVECKTLYKTLNDLYSNMSNNKSLCIDVEDAMNMTRHLWSKNNCSLKREDSVPVIAVSSFMLFLPIIFYLSNFLHSEQKKRKLMHPKRAKSSHSLMNIQDKYS</sequence>
<comment type="caution">
    <text evidence="1">The sequence shown here is derived from an EMBL/GenBank/DDBJ whole genome shotgun (WGS) entry which is preliminary data.</text>
</comment>
<accession>A0ACC5XXC5</accession>
<protein>
    <submittedName>
        <fullName evidence="1">Uncharacterized protein</fullName>
    </submittedName>
</protein>
<proteinExistence type="predicted"/>
<gene>
    <name evidence="1" type="ORF">PGIGA_G00196690</name>
</gene>
<reference evidence="1 2" key="1">
    <citation type="journal article" date="2022" name="bioRxiv">
        <title>An ancient truncated duplication of the anti-Mullerian hormone receptor type 2 gene is a potential conserved master sex determinant in the Pangasiidae catfish family.</title>
        <authorList>
            <person name="Wen M."/>
            <person name="Pan Q."/>
            <person name="Jouanno E."/>
            <person name="Montfort J."/>
            <person name="Zahm M."/>
            <person name="Cabau C."/>
            <person name="Klopp C."/>
            <person name="Iampietro C."/>
            <person name="Roques C."/>
            <person name="Bouchez O."/>
            <person name="Castinel A."/>
            <person name="Donnadieu C."/>
            <person name="Parrinello H."/>
            <person name="Poncet C."/>
            <person name="Belmonte E."/>
            <person name="Gautier V."/>
            <person name="Avarre J.-C."/>
            <person name="Dugue R."/>
            <person name="Gustiano R."/>
            <person name="Ha T.T.T."/>
            <person name="Campet M."/>
            <person name="Sriphairoj K."/>
            <person name="Ribolli J."/>
            <person name="de Almeida F.L."/>
            <person name="Desvignes T."/>
            <person name="Postlethwait J.H."/>
            <person name="Bucao C.F."/>
            <person name="Robinson-Rechavi M."/>
            <person name="Bobe J."/>
            <person name="Herpin A."/>
            <person name="Guiguen Y."/>
        </authorList>
    </citation>
    <scope>NUCLEOTIDE SEQUENCE [LARGE SCALE GENOMIC DNA]</scope>
    <source>
        <strain evidence="1">YG-Dec2019</strain>
    </source>
</reference>
<evidence type="ECO:0000313" key="1">
    <source>
        <dbReference type="EMBL" id="MCI4395846.1"/>
    </source>
</evidence>
<name>A0ACC5XXC5_PANGG</name>
<dbReference type="Proteomes" id="UP000829447">
    <property type="component" value="Linkage Group LG30"/>
</dbReference>
<evidence type="ECO:0000313" key="2">
    <source>
        <dbReference type="Proteomes" id="UP000829447"/>
    </source>
</evidence>
<keyword evidence="2" id="KW-1185">Reference proteome</keyword>
<dbReference type="EMBL" id="CM040483">
    <property type="protein sequence ID" value="MCI4395846.1"/>
    <property type="molecule type" value="Genomic_DNA"/>
</dbReference>